<feature type="region of interest" description="Disordered" evidence="5">
    <location>
        <begin position="331"/>
        <end position="353"/>
    </location>
</feature>
<evidence type="ECO:0000256" key="4">
    <source>
        <dbReference type="PROSITE-ProRule" id="PRU00473"/>
    </source>
</evidence>
<proteinExistence type="predicted"/>
<keyword evidence="6" id="KW-0732">Signal</keyword>
<evidence type="ECO:0000256" key="3">
    <source>
        <dbReference type="ARBA" id="ARBA00023237"/>
    </source>
</evidence>
<feature type="signal peptide" evidence="6">
    <location>
        <begin position="1"/>
        <end position="16"/>
    </location>
</feature>
<keyword evidence="2 4" id="KW-0472">Membrane</keyword>
<accession>A0A411HKP8</accession>
<evidence type="ECO:0000259" key="7">
    <source>
        <dbReference type="PROSITE" id="PS51123"/>
    </source>
</evidence>
<dbReference type="AlphaFoldDB" id="A0A411HKP8"/>
<name>A0A411HKP8_9GAMM</name>
<gene>
    <name evidence="8" type="ORF">ELE36_11845</name>
</gene>
<dbReference type="CDD" id="cd07185">
    <property type="entry name" value="OmpA_C-like"/>
    <property type="match status" value="1"/>
</dbReference>
<dbReference type="PANTHER" id="PTHR30329">
    <property type="entry name" value="STATOR ELEMENT OF FLAGELLAR MOTOR COMPLEX"/>
    <property type="match status" value="1"/>
</dbReference>
<evidence type="ECO:0000256" key="5">
    <source>
        <dbReference type="SAM" id="MobiDB-lite"/>
    </source>
</evidence>
<dbReference type="RefSeq" id="WP_129833545.1">
    <property type="nucleotide sequence ID" value="NZ_CP035704.1"/>
</dbReference>
<dbReference type="InterPro" id="IPR006664">
    <property type="entry name" value="OMP_bac"/>
</dbReference>
<keyword evidence="3" id="KW-0998">Cell outer membrane</keyword>
<dbReference type="PANTHER" id="PTHR30329:SF21">
    <property type="entry name" value="LIPOPROTEIN YIAD-RELATED"/>
    <property type="match status" value="1"/>
</dbReference>
<dbReference type="PRINTS" id="PR01021">
    <property type="entry name" value="OMPADOMAIN"/>
</dbReference>
<dbReference type="SUPFAM" id="SSF103088">
    <property type="entry name" value="OmpA-like"/>
    <property type="match status" value="1"/>
</dbReference>
<dbReference type="Proteomes" id="UP000291562">
    <property type="component" value="Chromosome"/>
</dbReference>
<dbReference type="PROSITE" id="PS51123">
    <property type="entry name" value="OMPA_2"/>
    <property type="match status" value="1"/>
</dbReference>
<dbReference type="GO" id="GO:0009279">
    <property type="term" value="C:cell outer membrane"/>
    <property type="evidence" value="ECO:0007669"/>
    <property type="project" value="UniProtKB-SubCell"/>
</dbReference>
<evidence type="ECO:0000256" key="2">
    <source>
        <dbReference type="ARBA" id="ARBA00023136"/>
    </source>
</evidence>
<evidence type="ECO:0000313" key="8">
    <source>
        <dbReference type="EMBL" id="QBB70984.1"/>
    </source>
</evidence>
<keyword evidence="8" id="KW-0282">Flagellum</keyword>
<evidence type="ECO:0000313" key="9">
    <source>
        <dbReference type="Proteomes" id="UP000291562"/>
    </source>
</evidence>
<feature type="domain" description="OmpA-like" evidence="7">
    <location>
        <begin position="238"/>
        <end position="353"/>
    </location>
</feature>
<feature type="compositionally biased region" description="Basic and acidic residues" evidence="5">
    <location>
        <begin position="339"/>
        <end position="353"/>
    </location>
</feature>
<dbReference type="InterPro" id="IPR036737">
    <property type="entry name" value="OmpA-like_sf"/>
</dbReference>
<reference evidence="8 9" key="1">
    <citation type="submission" date="2019-01" db="EMBL/GenBank/DDBJ databases">
        <title>Pseudolysobacter antarctica gen. nov., sp. nov., isolated from Fildes Peninsula, Antarctica.</title>
        <authorList>
            <person name="Wei Z."/>
            <person name="Peng F."/>
        </authorList>
    </citation>
    <scope>NUCLEOTIDE SEQUENCE [LARGE SCALE GENOMIC DNA]</scope>
    <source>
        <strain evidence="8 9">AQ6-296</strain>
    </source>
</reference>
<dbReference type="EMBL" id="CP035704">
    <property type="protein sequence ID" value="QBB70984.1"/>
    <property type="molecule type" value="Genomic_DNA"/>
</dbReference>
<keyword evidence="8" id="KW-0966">Cell projection</keyword>
<dbReference type="InterPro" id="IPR006665">
    <property type="entry name" value="OmpA-like"/>
</dbReference>
<protein>
    <submittedName>
        <fullName evidence="8">Flagellar motor protein MotB</fullName>
    </submittedName>
</protein>
<feature type="chain" id="PRO_5019521084" evidence="6">
    <location>
        <begin position="17"/>
        <end position="353"/>
    </location>
</feature>
<comment type="subcellular location">
    <subcellularLocation>
        <location evidence="1">Cell outer membrane</location>
    </subcellularLocation>
</comment>
<evidence type="ECO:0000256" key="1">
    <source>
        <dbReference type="ARBA" id="ARBA00004442"/>
    </source>
</evidence>
<evidence type="ECO:0000256" key="6">
    <source>
        <dbReference type="SAM" id="SignalP"/>
    </source>
</evidence>
<organism evidence="8 9">
    <name type="scientific">Pseudolysobacter antarcticus</name>
    <dbReference type="NCBI Taxonomy" id="2511995"/>
    <lineage>
        <taxon>Bacteria</taxon>
        <taxon>Pseudomonadati</taxon>
        <taxon>Pseudomonadota</taxon>
        <taxon>Gammaproteobacteria</taxon>
        <taxon>Lysobacterales</taxon>
        <taxon>Rhodanobacteraceae</taxon>
        <taxon>Pseudolysobacter</taxon>
    </lineage>
</organism>
<keyword evidence="8" id="KW-0969">Cilium</keyword>
<dbReference type="OrthoDB" id="9792021at2"/>
<sequence length="353" mass="37431">MKFFCCLLLLPGLVLADATIPTKDLPSSKEPAALGRYDGSFIVESQAKSYDALSLPLSALIAVGDDKTDSHNNSLYAAKQKLSLEGKLVRAAYVLPAERSPLEVLRNYQQALKDKNGAVLYECAGDECGGDATAGADHGGGRTALIDSVYPVNAVTSANFSNGNCAINAGHVDQRFFVGKLDNAGVETHVAVLTYTVRDELYCKALNERTVALVVTLEAKAREQKMVAVKASELAQSINATGKIALYGIYFDLDKAELKPESKPQINEIAALLKGDPALKLMVVGHTDNQGAAAHNIELSKKRADAVASVLQAQYGIAADRLLAQGMGSAAPVASNDSDAGRAKNRRVELVKQ</sequence>
<dbReference type="InterPro" id="IPR050330">
    <property type="entry name" value="Bact_OuterMem_StrucFunc"/>
</dbReference>
<dbReference type="Pfam" id="PF00691">
    <property type="entry name" value="OmpA"/>
    <property type="match status" value="1"/>
</dbReference>
<keyword evidence="9" id="KW-1185">Reference proteome</keyword>
<dbReference type="KEGG" id="xbc:ELE36_11845"/>
<dbReference type="Gene3D" id="3.30.1330.60">
    <property type="entry name" value="OmpA-like domain"/>
    <property type="match status" value="1"/>
</dbReference>